<accession>A0A1M7RM80</accession>
<keyword evidence="1" id="KW-0732">Signal</keyword>
<proteinExistence type="predicted"/>
<dbReference type="AlphaFoldDB" id="A0A1M7RM80"/>
<feature type="signal peptide" evidence="1">
    <location>
        <begin position="1"/>
        <end position="49"/>
    </location>
</feature>
<gene>
    <name evidence="2" type="ORF">SAMN05443668_12150</name>
</gene>
<evidence type="ECO:0000313" key="3">
    <source>
        <dbReference type="Proteomes" id="UP000184440"/>
    </source>
</evidence>
<name>A0A1M7RM80_9ACTN</name>
<dbReference type="Proteomes" id="UP000184440">
    <property type="component" value="Unassembled WGS sequence"/>
</dbReference>
<dbReference type="EMBL" id="FRCS01000021">
    <property type="protein sequence ID" value="SHN47202.1"/>
    <property type="molecule type" value="Genomic_DNA"/>
</dbReference>
<sequence length="240" mass="26049">MTLDILDRVAGESGEKRGKRMTRTRSRAVALLAVLAGALAALAPSPAAAAEDDPPPSLSLTRYPDKFRWADAVIDLPWTGAVLKDGTVCPGGRIDFTPDPDIPAVGEATVGNFNYSIRLEEFGGVTKENAPEAIVKLSCQRSDNYIGTNFHYLYYFKWGGSATTSKGSYRPVVRDFITSGDASSSSTHLVTFIDGRLGAIDVRHFLYQRGTWLRTFTWTADGLVANAPLPYYPEADTPPV</sequence>
<evidence type="ECO:0000313" key="2">
    <source>
        <dbReference type="EMBL" id="SHN47202.1"/>
    </source>
</evidence>
<feature type="chain" id="PRO_5012703598" evidence="1">
    <location>
        <begin position="50"/>
        <end position="240"/>
    </location>
</feature>
<protein>
    <submittedName>
        <fullName evidence="2">Uncharacterized protein</fullName>
    </submittedName>
</protein>
<evidence type="ECO:0000256" key="1">
    <source>
        <dbReference type="SAM" id="SignalP"/>
    </source>
</evidence>
<keyword evidence="3" id="KW-1185">Reference proteome</keyword>
<organism evidence="2 3">
    <name type="scientific">Cryptosporangium aurantiacum</name>
    <dbReference type="NCBI Taxonomy" id="134849"/>
    <lineage>
        <taxon>Bacteria</taxon>
        <taxon>Bacillati</taxon>
        <taxon>Actinomycetota</taxon>
        <taxon>Actinomycetes</taxon>
        <taxon>Cryptosporangiales</taxon>
        <taxon>Cryptosporangiaceae</taxon>
        <taxon>Cryptosporangium</taxon>
    </lineage>
</organism>
<reference evidence="2 3" key="1">
    <citation type="submission" date="2016-11" db="EMBL/GenBank/DDBJ databases">
        <authorList>
            <person name="Jaros S."/>
            <person name="Januszkiewicz K."/>
            <person name="Wedrychowicz H."/>
        </authorList>
    </citation>
    <scope>NUCLEOTIDE SEQUENCE [LARGE SCALE GENOMIC DNA]</scope>
    <source>
        <strain evidence="2 3">DSM 46144</strain>
    </source>
</reference>